<evidence type="ECO:0000313" key="7">
    <source>
        <dbReference type="Proteomes" id="UP000825935"/>
    </source>
</evidence>
<dbReference type="Pfam" id="PF02941">
    <property type="entry name" value="FeThRed_A"/>
    <property type="match status" value="1"/>
</dbReference>
<keyword evidence="1" id="KW-0560">Oxidoreductase</keyword>
<dbReference type="InterPro" id="IPR008990">
    <property type="entry name" value="Elect_transpt_acc-like_dom_sf"/>
</dbReference>
<comment type="similarity">
    <text evidence="4">Belongs to the ferredoxin thioredoxin reductase alpha subunit family.</text>
</comment>
<accession>A0A8T2R6H9</accession>
<dbReference type="InterPro" id="IPR044166">
    <property type="entry name" value="FTRV"/>
</dbReference>
<proteinExistence type="inferred from homology"/>
<dbReference type="Proteomes" id="UP000825935">
    <property type="component" value="Chromosome 29"/>
</dbReference>
<evidence type="ECO:0000256" key="2">
    <source>
        <dbReference type="ARBA" id="ARBA00026011"/>
    </source>
</evidence>
<organism evidence="6 7">
    <name type="scientific">Ceratopteris richardii</name>
    <name type="common">Triangle waterfern</name>
    <dbReference type="NCBI Taxonomy" id="49495"/>
    <lineage>
        <taxon>Eukaryota</taxon>
        <taxon>Viridiplantae</taxon>
        <taxon>Streptophyta</taxon>
        <taxon>Embryophyta</taxon>
        <taxon>Tracheophyta</taxon>
        <taxon>Polypodiopsida</taxon>
        <taxon>Polypodiidae</taxon>
        <taxon>Polypodiales</taxon>
        <taxon>Pteridineae</taxon>
        <taxon>Pteridaceae</taxon>
        <taxon>Parkerioideae</taxon>
        <taxon>Ceratopteris</taxon>
    </lineage>
</organism>
<reference evidence="6" key="1">
    <citation type="submission" date="2021-08" db="EMBL/GenBank/DDBJ databases">
        <title>WGS assembly of Ceratopteris richardii.</title>
        <authorList>
            <person name="Marchant D.B."/>
            <person name="Chen G."/>
            <person name="Jenkins J."/>
            <person name="Shu S."/>
            <person name="Leebens-Mack J."/>
            <person name="Grimwood J."/>
            <person name="Schmutz J."/>
            <person name="Soltis P."/>
            <person name="Soltis D."/>
            <person name="Chen Z.-H."/>
        </authorList>
    </citation>
    <scope>NUCLEOTIDE SEQUENCE</scope>
    <source>
        <strain evidence="6">Whitten #5841</strain>
        <tissue evidence="6">Leaf</tissue>
    </source>
</reference>
<comment type="function">
    <text evidence="3">Variable subunit of the ferredoxin-thioredoxin reductase (FTR), which catalyzes the two-electron reduction of thioredoxins by the electrons provided by reduced ferredoxin.</text>
</comment>
<evidence type="ECO:0000259" key="5">
    <source>
        <dbReference type="Pfam" id="PF02941"/>
    </source>
</evidence>
<sequence>MPSVAPLTGSSLAAASSSSSRALCASSPQTWRSQLSFLHRLSRSRPHRLAIVCETAVDVNGLLSTGGTQGVSPSIGSRIRVCKPLQVYHVPKQPKFELEGCEGELKDILKIYKGKPISANLPFKVQFVLDLDGKQVKFFAHLKEDEFEVI</sequence>
<dbReference type="PANTHER" id="PTHR46937">
    <property type="entry name" value="FERREDOXIN-THIOREDOXIN REDUCTASE, VARIABLE CHAIN"/>
    <property type="match status" value="1"/>
</dbReference>
<protein>
    <recommendedName>
        <fullName evidence="5">Ferredoxin thioredoxin reductase alpha chain domain-containing protein</fullName>
    </recommendedName>
</protein>
<evidence type="ECO:0000313" key="6">
    <source>
        <dbReference type="EMBL" id="KAH7291610.1"/>
    </source>
</evidence>
<dbReference type="SUPFAM" id="SSF50090">
    <property type="entry name" value="Electron transport accessory proteins"/>
    <property type="match status" value="1"/>
</dbReference>
<evidence type="ECO:0000256" key="1">
    <source>
        <dbReference type="ARBA" id="ARBA00023002"/>
    </source>
</evidence>
<comment type="subunit">
    <text evidence="2">Heterodimer of subunit A (variable subunit) and subunit B (catalytic subunit). Heterodimeric FTR forms a complex with ferredoxin and thioredoxin.</text>
</comment>
<dbReference type="GO" id="GO:0015979">
    <property type="term" value="P:photosynthesis"/>
    <property type="evidence" value="ECO:0007669"/>
    <property type="project" value="InterPro"/>
</dbReference>
<evidence type="ECO:0000256" key="3">
    <source>
        <dbReference type="ARBA" id="ARBA00034474"/>
    </source>
</evidence>
<dbReference type="PANTHER" id="PTHR46937:SF4">
    <property type="entry name" value="FERREDOXIN-THIOREDOXIN REDUCTASE SUBUNIT A1, CHLOROPLASTIC"/>
    <property type="match status" value="1"/>
</dbReference>
<dbReference type="Gene3D" id="2.30.30.50">
    <property type="match status" value="1"/>
</dbReference>
<dbReference type="OrthoDB" id="1916328at2759"/>
<comment type="caution">
    <text evidence="6">The sequence shown here is derived from an EMBL/GenBank/DDBJ whole genome shotgun (WGS) entry which is preliminary data.</text>
</comment>
<name>A0A8T2R6H9_CERRI</name>
<feature type="domain" description="Ferredoxin thioredoxin reductase alpha chain" evidence="5">
    <location>
        <begin position="75"/>
        <end position="146"/>
    </location>
</feature>
<dbReference type="AlphaFoldDB" id="A0A8T2R6H9"/>
<keyword evidence="7" id="KW-1185">Reference proteome</keyword>
<dbReference type="GO" id="GO:0016491">
    <property type="term" value="F:oxidoreductase activity"/>
    <property type="evidence" value="ECO:0007669"/>
    <property type="project" value="UniProtKB-KW"/>
</dbReference>
<evidence type="ECO:0000256" key="4">
    <source>
        <dbReference type="ARBA" id="ARBA00034490"/>
    </source>
</evidence>
<dbReference type="InterPro" id="IPR004207">
    <property type="entry name" value="Fd_thioredoxin_Rdtase_alpha"/>
</dbReference>
<dbReference type="EMBL" id="CM035434">
    <property type="protein sequence ID" value="KAH7291610.1"/>
    <property type="molecule type" value="Genomic_DNA"/>
</dbReference>
<gene>
    <name evidence="6" type="ORF">KP509_29G024300</name>
</gene>